<name>A0AAV5TRB4_9BILA</name>
<dbReference type="AlphaFoldDB" id="A0AAV5TRB4"/>
<comment type="caution">
    <text evidence="1">The sequence shown here is derived from an EMBL/GenBank/DDBJ whole genome shotgun (WGS) entry which is preliminary data.</text>
</comment>
<evidence type="ECO:0000313" key="1">
    <source>
        <dbReference type="EMBL" id="GMS96769.1"/>
    </source>
</evidence>
<sequence>VIVSFADTLKNEIRAGVQGLVTNMTKSVDGFPEQLSTKVVEIPMVKNALNIDLEKKVLEMDQFSKDADTLCTKIDKVRFKV</sequence>
<proteinExistence type="predicted"/>
<dbReference type="Proteomes" id="UP001432027">
    <property type="component" value="Unassembled WGS sequence"/>
</dbReference>
<dbReference type="EMBL" id="BTSX01000004">
    <property type="protein sequence ID" value="GMS96769.1"/>
    <property type="molecule type" value="Genomic_DNA"/>
</dbReference>
<feature type="non-terminal residue" evidence="1">
    <location>
        <position position="1"/>
    </location>
</feature>
<gene>
    <name evidence="1" type="ORF">PENTCL1PPCAC_18944</name>
</gene>
<organism evidence="1 2">
    <name type="scientific">Pristionchus entomophagus</name>
    <dbReference type="NCBI Taxonomy" id="358040"/>
    <lineage>
        <taxon>Eukaryota</taxon>
        <taxon>Metazoa</taxon>
        <taxon>Ecdysozoa</taxon>
        <taxon>Nematoda</taxon>
        <taxon>Chromadorea</taxon>
        <taxon>Rhabditida</taxon>
        <taxon>Rhabditina</taxon>
        <taxon>Diplogasteromorpha</taxon>
        <taxon>Diplogasteroidea</taxon>
        <taxon>Neodiplogasteridae</taxon>
        <taxon>Pristionchus</taxon>
    </lineage>
</organism>
<accession>A0AAV5TRB4</accession>
<feature type="non-terminal residue" evidence="1">
    <location>
        <position position="81"/>
    </location>
</feature>
<protein>
    <submittedName>
        <fullName evidence="1">Uncharacterized protein</fullName>
    </submittedName>
</protein>
<keyword evidence="2" id="KW-1185">Reference proteome</keyword>
<reference evidence="1" key="1">
    <citation type="submission" date="2023-10" db="EMBL/GenBank/DDBJ databases">
        <title>Genome assembly of Pristionchus species.</title>
        <authorList>
            <person name="Yoshida K."/>
            <person name="Sommer R.J."/>
        </authorList>
    </citation>
    <scope>NUCLEOTIDE SEQUENCE</scope>
    <source>
        <strain evidence="1">RS0144</strain>
    </source>
</reference>
<evidence type="ECO:0000313" key="2">
    <source>
        <dbReference type="Proteomes" id="UP001432027"/>
    </source>
</evidence>